<comment type="similarity">
    <text evidence="1">Belongs to the NADH:flavin oxidoreductase/NADH oxidase family.</text>
</comment>
<keyword evidence="3" id="KW-0288">FMN</keyword>
<evidence type="ECO:0000256" key="2">
    <source>
        <dbReference type="ARBA" id="ARBA00022630"/>
    </source>
</evidence>
<feature type="domain" description="NADH:flavin oxidoreductase/NADH oxidase N-terminal" evidence="5">
    <location>
        <begin position="7"/>
        <end position="360"/>
    </location>
</feature>
<keyword evidence="7" id="KW-1185">Reference proteome</keyword>
<evidence type="ECO:0000256" key="4">
    <source>
        <dbReference type="ARBA" id="ARBA00023002"/>
    </source>
</evidence>
<dbReference type="SUPFAM" id="SSF51395">
    <property type="entry name" value="FMN-linked oxidoreductases"/>
    <property type="match status" value="1"/>
</dbReference>
<dbReference type="InParanoid" id="W3WIE6"/>
<dbReference type="InterPro" id="IPR051799">
    <property type="entry name" value="NADH_flavin_oxidoreductase"/>
</dbReference>
<proteinExistence type="inferred from homology"/>
<dbReference type="InterPro" id="IPR013785">
    <property type="entry name" value="Aldolase_TIM"/>
</dbReference>
<keyword evidence="2" id="KW-0285">Flavoprotein</keyword>
<sequence length="410" mass="44070">MTEHIEKPITLASGLTLPNRLVNAAMAENLADKNSLPNQKFRAPYKVWAKGGWGMVLTGNVEVDKRYLGSPGDIAFNDEIPYEEMLAAWRTWAEACNAEGTPTLVQINHPGRQSPMGAGSRGMFAKNLAPSAVPLNFGSGILPKLISSLMFGTPKEMTQADIDDVVRRFAATAKLSAEAGFAGAEIHAAHGYLLAQFLSEKSNKRTDAYGGSPVARAKIVVEVIKAMREATPKGFTVGIKLNSADHQSSEELAACLEQLKAITAAGVDFIEISGGSYESPTMNTGPDSEENTKSARTKAREAFFLEFAQAIRKDVPDVPLMVTGGFRTRQGLEAALRDGGCDLVGLGRPACVKPLLPKEVILNKEVKDEDAVFHVKRIQPPWIATKLGIKIIGAAGDSAHYQSQLQKIGQ</sequence>
<dbReference type="OrthoDB" id="1663137at2759"/>
<dbReference type="GeneID" id="19279513"/>
<evidence type="ECO:0000259" key="5">
    <source>
        <dbReference type="Pfam" id="PF00724"/>
    </source>
</evidence>
<evidence type="ECO:0000256" key="3">
    <source>
        <dbReference type="ARBA" id="ARBA00022643"/>
    </source>
</evidence>
<dbReference type="RefSeq" id="XP_007841272.1">
    <property type="nucleotide sequence ID" value="XM_007843081.1"/>
</dbReference>
<dbReference type="InterPro" id="IPR001155">
    <property type="entry name" value="OxRdtase_FMN_N"/>
</dbReference>
<dbReference type="KEGG" id="pfy:PFICI_14500"/>
<dbReference type="AlphaFoldDB" id="W3WIE6"/>
<dbReference type="CDD" id="cd04733">
    <property type="entry name" value="OYE_like_2_FMN"/>
    <property type="match status" value="1"/>
</dbReference>
<dbReference type="eggNOG" id="KOG0134">
    <property type="taxonomic scope" value="Eukaryota"/>
</dbReference>
<dbReference type="HOGENOM" id="CLU_012153_6_2_1"/>
<dbReference type="Gene3D" id="3.20.20.70">
    <property type="entry name" value="Aldolase class I"/>
    <property type="match status" value="1"/>
</dbReference>
<dbReference type="GO" id="GO:0010181">
    <property type="term" value="F:FMN binding"/>
    <property type="evidence" value="ECO:0007669"/>
    <property type="project" value="InterPro"/>
</dbReference>
<dbReference type="PANTHER" id="PTHR43656">
    <property type="entry name" value="BINDING OXIDOREDUCTASE, PUTATIVE (AFU_ORTHOLOGUE AFUA_2G08260)-RELATED"/>
    <property type="match status" value="1"/>
</dbReference>
<dbReference type="GO" id="GO:0016491">
    <property type="term" value="F:oxidoreductase activity"/>
    <property type="evidence" value="ECO:0007669"/>
    <property type="project" value="UniProtKB-KW"/>
</dbReference>
<accession>W3WIE6</accession>
<name>W3WIE6_PESFW</name>
<evidence type="ECO:0000313" key="6">
    <source>
        <dbReference type="EMBL" id="ETS73554.1"/>
    </source>
</evidence>
<dbReference type="OMA" id="NAMIFKE"/>
<dbReference type="EMBL" id="KI912121">
    <property type="protein sequence ID" value="ETS73554.1"/>
    <property type="molecule type" value="Genomic_DNA"/>
</dbReference>
<dbReference type="Proteomes" id="UP000030651">
    <property type="component" value="Unassembled WGS sequence"/>
</dbReference>
<gene>
    <name evidence="6" type="ORF">PFICI_14500</name>
</gene>
<dbReference type="PANTHER" id="PTHR43656:SF2">
    <property type="entry name" value="BINDING OXIDOREDUCTASE, PUTATIVE (AFU_ORTHOLOGUE AFUA_2G08260)-RELATED"/>
    <property type="match status" value="1"/>
</dbReference>
<evidence type="ECO:0000256" key="1">
    <source>
        <dbReference type="ARBA" id="ARBA00005979"/>
    </source>
</evidence>
<protein>
    <recommendedName>
        <fullName evidence="5">NADH:flavin oxidoreductase/NADH oxidase N-terminal domain-containing protein</fullName>
    </recommendedName>
</protein>
<keyword evidence="4" id="KW-0560">Oxidoreductase</keyword>
<reference evidence="7" key="1">
    <citation type="journal article" date="2015" name="BMC Genomics">
        <title>Genomic and transcriptomic analysis of the endophytic fungus Pestalotiopsis fici reveals its lifestyle and high potential for synthesis of natural products.</title>
        <authorList>
            <person name="Wang X."/>
            <person name="Zhang X."/>
            <person name="Liu L."/>
            <person name="Xiang M."/>
            <person name="Wang W."/>
            <person name="Sun X."/>
            <person name="Che Y."/>
            <person name="Guo L."/>
            <person name="Liu G."/>
            <person name="Guo L."/>
            <person name="Wang C."/>
            <person name="Yin W.B."/>
            <person name="Stadler M."/>
            <person name="Zhang X."/>
            <person name="Liu X."/>
        </authorList>
    </citation>
    <scope>NUCLEOTIDE SEQUENCE [LARGE SCALE GENOMIC DNA]</scope>
    <source>
        <strain evidence="7">W106-1 / CGMCC3.15140</strain>
    </source>
</reference>
<dbReference type="Pfam" id="PF00724">
    <property type="entry name" value="Oxidored_FMN"/>
    <property type="match status" value="1"/>
</dbReference>
<evidence type="ECO:0000313" key="7">
    <source>
        <dbReference type="Proteomes" id="UP000030651"/>
    </source>
</evidence>
<organism evidence="6 7">
    <name type="scientific">Pestalotiopsis fici (strain W106-1 / CGMCC3.15140)</name>
    <dbReference type="NCBI Taxonomy" id="1229662"/>
    <lineage>
        <taxon>Eukaryota</taxon>
        <taxon>Fungi</taxon>
        <taxon>Dikarya</taxon>
        <taxon>Ascomycota</taxon>
        <taxon>Pezizomycotina</taxon>
        <taxon>Sordariomycetes</taxon>
        <taxon>Xylariomycetidae</taxon>
        <taxon>Amphisphaeriales</taxon>
        <taxon>Sporocadaceae</taxon>
        <taxon>Pestalotiopsis</taxon>
    </lineage>
</organism>